<dbReference type="AlphaFoldDB" id="A0A0D2MNX5"/>
<dbReference type="GO" id="GO:0046467">
    <property type="term" value="P:membrane lipid biosynthetic process"/>
    <property type="evidence" value="ECO:0007669"/>
    <property type="project" value="TreeGrafter"/>
</dbReference>
<dbReference type="EMBL" id="KK101099">
    <property type="protein sequence ID" value="KIZ02197.1"/>
    <property type="molecule type" value="Genomic_DNA"/>
</dbReference>
<accession>A0A0D2MNX5</accession>
<gene>
    <name evidence="3" type="ORF">MNEG_5768</name>
</gene>
<dbReference type="KEGG" id="mng:MNEG_5768"/>
<feature type="transmembrane region" description="Helical" evidence="2">
    <location>
        <begin position="164"/>
        <end position="184"/>
    </location>
</feature>
<keyword evidence="2" id="KW-0812">Transmembrane</keyword>
<evidence type="ECO:0000313" key="4">
    <source>
        <dbReference type="Proteomes" id="UP000054498"/>
    </source>
</evidence>
<reference evidence="3 4" key="1">
    <citation type="journal article" date="2013" name="BMC Genomics">
        <title>Reconstruction of the lipid metabolism for the microalga Monoraphidium neglectum from its genome sequence reveals characteristics suitable for biofuel production.</title>
        <authorList>
            <person name="Bogen C."/>
            <person name="Al-Dilaimi A."/>
            <person name="Albersmeier A."/>
            <person name="Wichmann J."/>
            <person name="Grundmann M."/>
            <person name="Rupp O."/>
            <person name="Lauersen K.J."/>
            <person name="Blifernez-Klassen O."/>
            <person name="Kalinowski J."/>
            <person name="Goesmann A."/>
            <person name="Mussgnug J.H."/>
            <person name="Kruse O."/>
        </authorList>
    </citation>
    <scope>NUCLEOTIDE SEQUENCE [LARGE SCALE GENOMIC DNA]</scope>
    <source>
        <strain evidence="3 4">SAG 48.87</strain>
    </source>
</reference>
<dbReference type="GeneID" id="25738645"/>
<keyword evidence="2" id="KW-1133">Transmembrane helix</keyword>
<comment type="similarity">
    <text evidence="1">Belongs to the protein kinase superfamily. ADCK protein kinase family.</text>
</comment>
<proteinExistence type="inferred from homology"/>
<keyword evidence="2" id="KW-0472">Membrane</keyword>
<dbReference type="STRING" id="145388.A0A0D2MNX5"/>
<dbReference type="GO" id="GO:1901031">
    <property type="term" value="P:regulation of response to reactive oxygen species"/>
    <property type="evidence" value="ECO:0007669"/>
    <property type="project" value="TreeGrafter"/>
</dbReference>
<evidence type="ECO:0000256" key="1">
    <source>
        <dbReference type="ARBA" id="ARBA00009670"/>
    </source>
</evidence>
<sequence length="200" mass="21543">MLTRGASPSPIPHQQDLLVAAADQPFRFPATFTFVVRSFTVLDGIGKTLDPRFDITEISAPYARGLLLEAKPQFAKWADEFKKRSDNQNRAVANLFKSPNRLEDIGSVISRLESGDLKLRVRALEAERALTRVQAWQGVVSSALVASTLVNVGTVLSVSAVTTGATLCFGGAAVFGVLLAKSYLKVAALEKKERQLAGAI</sequence>
<evidence type="ECO:0000313" key="3">
    <source>
        <dbReference type="EMBL" id="KIZ02197.1"/>
    </source>
</evidence>
<dbReference type="InterPro" id="IPR050154">
    <property type="entry name" value="UbiB_kinase"/>
</dbReference>
<dbReference type="Proteomes" id="UP000054498">
    <property type="component" value="Unassembled WGS sequence"/>
</dbReference>
<dbReference type="PANTHER" id="PTHR10566:SF115">
    <property type="entry name" value="PROTEIN ACTIVITY OF BC1 COMPLEX KINASE 8, CHLOROPLASTIC"/>
    <property type="match status" value="1"/>
</dbReference>
<evidence type="ECO:0000256" key="2">
    <source>
        <dbReference type="SAM" id="Phobius"/>
    </source>
</evidence>
<dbReference type="PANTHER" id="PTHR10566">
    <property type="entry name" value="CHAPERONE-ACTIVITY OF BC1 COMPLEX CABC1 -RELATED"/>
    <property type="match status" value="1"/>
</dbReference>
<dbReference type="GO" id="GO:0016020">
    <property type="term" value="C:membrane"/>
    <property type="evidence" value="ECO:0007669"/>
    <property type="project" value="GOC"/>
</dbReference>
<organism evidence="3 4">
    <name type="scientific">Monoraphidium neglectum</name>
    <dbReference type="NCBI Taxonomy" id="145388"/>
    <lineage>
        <taxon>Eukaryota</taxon>
        <taxon>Viridiplantae</taxon>
        <taxon>Chlorophyta</taxon>
        <taxon>core chlorophytes</taxon>
        <taxon>Chlorophyceae</taxon>
        <taxon>CS clade</taxon>
        <taxon>Sphaeropleales</taxon>
        <taxon>Selenastraceae</taxon>
        <taxon>Monoraphidium</taxon>
    </lineage>
</organism>
<keyword evidence="4" id="KW-1185">Reference proteome</keyword>
<dbReference type="RefSeq" id="XP_013901216.1">
    <property type="nucleotide sequence ID" value="XM_014045762.1"/>
</dbReference>
<protein>
    <submittedName>
        <fullName evidence="3">Uncharacterized protein</fullName>
    </submittedName>
</protein>
<dbReference type="OrthoDB" id="427480at2759"/>
<name>A0A0D2MNX5_9CHLO</name>